<keyword evidence="6" id="KW-1133">Transmembrane helix</keyword>
<accession>A0A3P3VIF0</accession>
<dbReference type="Pfam" id="PF00015">
    <property type="entry name" value="MCPsignal"/>
    <property type="match status" value="1"/>
</dbReference>
<keyword evidence="6" id="KW-0472">Membrane</keyword>
<dbReference type="GO" id="GO:0004888">
    <property type="term" value="F:transmembrane signaling receptor activity"/>
    <property type="evidence" value="ECO:0007669"/>
    <property type="project" value="InterPro"/>
</dbReference>
<dbReference type="SMART" id="SM00283">
    <property type="entry name" value="MA"/>
    <property type="match status" value="1"/>
</dbReference>
<feature type="domain" description="Methyl-accepting transducer" evidence="7">
    <location>
        <begin position="266"/>
        <end position="502"/>
    </location>
</feature>
<dbReference type="PANTHER" id="PTHR32089">
    <property type="entry name" value="METHYL-ACCEPTING CHEMOTAXIS PROTEIN MCPB"/>
    <property type="match status" value="1"/>
</dbReference>
<feature type="compositionally biased region" description="Polar residues" evidence="5">
    <location>
        <begin position="308"/>
        <end position="322"/>
    </location>
</feature>
<dbReference type="RefSeq" id="WP_125016176.1">
    <property type="nucleotide sequence ID" value="NZ_QWEZ01000002.1"/>
</dbReference>
<keyword evidence="6" id="KW-0812">Transmembrane</keyword>
<evidence type="ECO:0000313" key="10">
    <source>
        <dbReference type="Proteomes" id="UP000280792"/>
    </source>
</evidence>
<evidence type="ECO:0000256" key="3">
    <source>
        <dbReference type="ARBA" id="ARBA00029447"/>
    </source>
</evidence>
<feature type="domain" description="HAMP" evidence="8">
    <location>
        <begin position="208"/>
        <end position="261"/>
    </location>
</feature>
<comment type="similarity">
    <text evidence="3">Belongs to the methyl-accepting chemotaxis (MCP) protein family.</text>
</comment>
<evidence type="ECO:0000313" key="9">
    <source>
        <dbReference type="EMBL" id="RRJ82442.1"/>
    </source>
</evidence>
<organism evidence="9 10">
    <name type="scientific">Aestuariirhabdus litorea</name>
    <dbReference type="NCBI Taxonomy" id="2528527"/>
    <lineage>
        <taxon>Bacteria</taxon>
        <taxon>Pseudomonadati</taxon>
        <taxon>Pseudomonadota</taxon>
        <taxon>Gammaproteobacteria</taxon>
        <taxon>Oceanospirillales</taxon>
        <taxon>Aestuariirhabdaceae</taxon>
        <taxon>Aestuariirhabdus</taxon>
    </lineage>
</organism>
<reference evidence="9 10" key="1">
    <citation type="submission" date="2018-08" db="EMBL/GenBank/DDBJ databases">
        <authorList>
            <person name="Khan S.A."/>
        </authorList>
    </citation>
    <scope>NUCLEOTIDE SEQUENCE [LARGE SCALE GENOMIC DNA]</scope>
    <source>
        <strain evidence="9 10">GTF-13</strain>
    </source>
</reference>
<feature type="transmembrane region" description="Helical" evidence="6">
    <location>
        <begin position="12"/>
        <end position="28"/>
    </location>
</feature>
<dbReference type="PRINTS" id="PR00260">
    <property type="entry name" value="CHEMTRNSDUCR"/>
</dbReference>
<dbReference type="Gene3D" id="1.10.287.950">
    <property type="entry name" value="Methyl-accepting chemotaxis protein"/>
    <property type="match status" value="1"/>
</dbReference>
<dbReference type="Gene3D" id="3.30.450.290">
    <property type="match status" value="1"/>
</dbReference>
<evidence type="ECO:0000259" key="7">
    <source>
        <dbReference type="PROSITE" id="PS50111"/>
    </source>
</evidence>
<dbReference type="GO" id="GO:0016020">
    <property type="term" value="C:membrane"/>
    <property type="evidence" value="ECO:0007669"/>
    <property type="project" value="UniProtKB-SubCell"/>
</dbReference>
<dbReference type="FunFam" id="1.10.287.950:FF:000001">
    <property type="entry name" value="Methyl-accepting chemotaxis sensory transducer"/>
    <property type="match status" value="1"/>
</dbReference>
<sequence length="538" mass="59119">MKFHQSLQAKIFAPLLIIFLVILGTAIYQTQTGQSRLGHELAAEKVQVAANSYIDQINILMDLGEMGLREIVQEKLTAEEGIIEAHLIRSDLINEKYGPGNPDQRVADDLDRRAMAGETINQLQMVDGKEVFTHIRPIPALEEYRGSFCMSCHEEDGAKVGQILGAVRISYDLSEVNDHIADSVASTTLIQVIIFIIAFAVLVWSARRTVTQPVELIDRELQEITNNFDLVHRISYRSKDQLGSLSHSMNRMLQAFHGSISKVATATTHISTTSNQIADLARSTQEATSREHQDTEVIAAAIEEMEATSQELQRSAEQTAQNSSEADAAAGEADRLSTVATAEINDLQQVLTKLEDVSRNLGERCNNVGSVLVVIKTIAEQTNLLALNAAIEAARAGESGRGFAVVADEVRTLSQRTHESTDEIESMIQQLQNESSSLVNYMNQASAKADSSVDKVAQTVQALHQITTKVSEINLLNDQVATAAEEQCAVSSDVSRNIHQIREVSDGTLRQAQQSAEAAEELLERFRELDEVVQSFKL</sequence>
<protein>
    <submittedName>
        <fullName evidence="9">Methyl-accepting chemotaxis protein</fullName>
    </submittedName>
</protein>
<evidence type="ECO:0000256" key="6">
    <source>
        <dbReference type="SAM" id="Phobius"/>
    </source>
</evidence>
<dbReference type="PROSITE" id="PS50885">
    <property type="entry name" value="HAMP"/>
    <property type="match status" value="1"/>
</dbReference>
<dbReference type="EMBL" id="QWEZ01000002">
    <property type="protein sequence ID" value="RRJ82442.1"/>
    <property type="molecule type" value="Genomic_DNA"/>
</dbReference>
<evidence type="ECO:0000256" key="1">
    <source>
        <dbReference type="ARBA" id="ARBA00004370"/>
    </source>
</evidence>
<dbReference type="Pfam" id="PF00672">
    <property type="entry name" value="HAMP"/>
    <property type="match status" value="1"/>
</dbReference>
<keyword evidence="10" id="KW-1185">Reference proteome</keyword>
<dbReference type="InterPro" id="IPR004089">
    <property type="entry name" value="MCPsignal_dom"/>
</dbReference>
<dbReference type="AlphaFoldDB" id="A0A3P3VIF0"/>
<dbReference type="GO" id="GO:0006935">
    <property type="term" value="P:chemotaxis"/>
    <property type="evidence" value="ECO:0007669"/>
    <property type="project" value="InterPro"/>
</dbReference>
<dbReference type="Proteomes" id="UP000280792">
    <property type="component" value="Unassembled WGS sequence"/>
</dbReference>
<gene>
    <name evidence="9" type="ORF">D0544_11230</name>
</gene>
<evidence type="ECO:0000259" key="8">
    <source>
        <dbReference type="PROSITE" id="PS50885"/>
    </source>
</evidence>
<comment type="subcellular location">
    <subcellularLocation>
        <location evidence="1">Membrane</location>
    </subcellularLocation>
</comment>
<proteinExistence type="inferred from homology"/>
<dbReference type="InterPro" id="IPR003660">
    <property type="entry name" value="HAMP_dom"/>
</dbReference>
<dbReference type="InterPro" id="IPR004090">
    <property type="entry name" value="Chemotax_Me-accpt_rcpt"/>
</dbReference>
<dbReference type="PROSITE" id="PS50111">
    <property type="entry name" value="CHEMOTAXIS_TRANSDUC_2"/>
    <property type="match status" value="1"/>
</dbReference>
<reference evidence="9 10" key="2">
    <citation type="submission" date="2018-12" db="EMBL/GenBank/DDBJ databases">
        <title>Simiduia agarivorans gen. nov., sp. nov., a marine, agarolytic bacterium isolated from shallow coastal water from Keelung, Taiwan.</title>
        <authorList>
            <person name="Shieh W.Y."/>
        </authorList>
    </citation>
    <scope>NUCLEOTIDE SEQUENCE [LARGE SCALE GENOMIC DNA]</scope>
    <source>
        <strain evidence="9 10">GTF-13</strain>
    </source>
</reference>
<dbReference type="PANTHER" id="PTHR32089:SF112">
    <property type="entry name" value="LYSOZYME-LIKE PROTEIN-RELATED"/>
    <property type="match status" value="1"/>
</dbReference>
<evidence type="ECO:0000256" key="4">
    <source>
        <dbReference type="PROSITE-ProRule" id="PRU00284"/>
    </source>
</evidence>
<keyword evidence="2 4" id="KW-0807">Transducer</keyword>
<comment type="caution">
    <text evidence="9">The sequence shown here is derived from an EMBL/GenBank/DDBJ whole genome shotgun (WGS) entry which is preliminary data.</text>
</comment>
<evidence type="ECO:0000256" key="2">
    <source>
        <dbReference type="ARBA" id="ARBA00023224"/>
    </source>
</evidence>
<dbReference type="CDD" id="cd06225">
    <property type="entry name" value="HAMP"/>
    <property type="match status" value="1"/>
</dbReference>
<dbReference type="SUPFAM" id="SSF58104">
    <property type="entry name" value="Methyl-accepting chemotaxis protein (MCP) signaling domain"/>
    <property type="match status" value="1"/>
</dbReference>
<dbReference type="GO" id="GO:0007165">
    <property type="term" value="P:signal transduction"/>
    <property type="evidence" value="ECO:0007669"/>
    <property type="project" value="UniProtKB-KW"/>
</dbReference>
<feature type="region of interest" description="Disordered" evidence="5">
    <location>
        <begin position="308"/>
        <end position="333"/>
    </location>
</feature>
<feature type="transmembrane region" description="Helical" evidence="6">
    <location>
        <begin position="184"/>
        <end position="204"/>
    </location>
</feature>
<evidence type="ECO:0000256" key="5">
    <source>
        <dbReference type="SAM" id="MobiDB-lite"/>
    </source>
</evidence>
<name>A0A3P3VIF0_9GAMM</name>